<reference evidence="3" key="4">
    <citation type="submission" date="2024-02" db="EMBL/GenBank/DDBJ databases">
        <title>Comparative genomics of Cryptococcus and Kwoniella reveals pathogenesis evolution and contrasting modes of karyotype evolution via chromosome fusion or intercentromeric recombination.</title>
        <authorList>
            <person name="Coelho M.A."/>
            <person name="David-Palma M."/>
            <person name="Shea T."/>
            <person name="Bowers K."/>
            <person name="McGinley-Smith S."/>
            <person name="Mohammad A.W."/>
            <person name="Gnirke A."/>
            <person name="Yurkov A.M."/>
            <person name="Nowrousian M."/>
            <person name="Sun S."/>
            <person name="Cuomo C.A."/>
            <person name="Heitman J."/>
        </authorList>
    </citation>
    <scope>NUCLEOTIDE SEQUENCE</scope>
    <source>
        <strain evidence="3">CBS 10118</strain>
    </source>
</reference>
<keyword evidence="4" id="KW-1185">Reference proteome</keyword>
<dbReference type="GeneID" id="30210418"/>
<dbReference type="AlphaFoldDB" id="A0A1B9G0L5"/>
<protein>
    <submittedName>
        <fullName evidence="2">Uncharacterized protein</fullName>
    </submittedName>
</protein>
<sequence length="77" mass="7989">MTTTPQISPSEPPPSNTSNQPITSPPPAESKPTIKPFISAPQGEGTRNQPLGSEALGNPCGCGPDAWGKWLMACARC</sequence>
<dbReference type="VEuPathDB" id="FungiDB:I302_06019"/>
<dbReference type="EMBL" id="CP144545">
    <property type="protein sequence ID" value="WVW84683.1"/>
    <property type="molecule type" value="Genomic_DNA"/>
</dbReference>
<organism evidence="2">
    <name type="scientific">Kwoniella bestiolae CBS 10118</name>
    <dbReference type="NCBI Taxonomy" id="1296100"/>
    <lineage>
        <taxon>Eukaryota</taxon>
        <taxon>Fungi</taxon>
        <taxon>Dikarya</taxon>
        <taxon>Basidiomycota</taxon>
        <taxon>Agaricomycotina</taxon>
        <taxon>Tremellomycetes</taxon>
        <taxon>Tremellales</taxon>
        <taxon>Cryptococcaceae</taxon>
        <taxon>Kwoniella</taxon>
    </lineage>
</organism>
<dbReference type="EMBL" id="KI894022">
    <property type="protein sequence ID" value="OCF24558.1"/>
    <property type="molecule type" value="Genomic_DNA"/>
</dbReference>
<evidence type="ECO:0000256" key="1">
    <source>
        <dbReference type="SAM" id="MobiDB-lite"/>
    </source>
</evidence>
<gene>
    <name evidence="2" type="ORF">I302_06019</name>
    <name evidence="3" type="ORF">I302_106717</name>
</gene>
<name>A0A1B9G0L5_9TREE</name>
<accession>A0A1B9G0L5</accession>
<reference evidence="3" key="2">
    <citation type="submission" date="2013-07" db="EMBL/GenBank/DDBJ databases">
        <authorList>
            <consortium name="The Broad Institute Genome Sequencing Platform"/>
            <person name="Cuomo C."/>
            <person name="Litvintseva A."/>
            <person name="Chen Y."/>
            <person name="Heitman J."/>
            <person name="Sun S."/>
            <person name="Springer D."/>
            <person name="Dromer F."/>
            <person name="Young S.K."/>
            <person name="Zeng Q."/>
            <person name="Gargeya S."/>
            <person name="Fitzgerald M."/>
            <person name="Abouelleil A."/>
            <person name="Alvarado L."/>
            <person name="Berlin A.M."/>
            <person name="Chapman S.B."/>
            <person name="Dewar J."/>
            <person name="Goldberg J."/>
            <person name="Griggs A."/>
            <person name="Gujja S."/>
            <person name="Hansen M."/>
            <person name="Howarth C."/>
            <person name="Imamovic A."/>
            <person name="Larimer J."/>
            <person name="McCowan C."/>
            <person name="Murphy C."/>
            <person name="Pearson M."/>
            <person name="Priest M."/>
            <person name="Roberts A."/>
            <person name="Saif S."/>
            <person name="Shea T."/>
            <person name="Sykes S."/>
            <person name="Wortman J."/>
            <person name="Nusbaum C."/>
            <person name="Birren B."/>
        </authorList>
    </citation>
    <scope>NUCLEOTIDE SEQUENCE</scope>
    <source>
        <strain evidence="3">CBS 10118</strain>
    </source>
</reference>
<dbReference type="KEGG" id="kbi:30210418"/>
<proteinExistence type="predicted"/>
<reference evidence="2" key="1">
    <citation type="submission" date="2013-07" db="EMBL/GenBank/DDBJ databases">
        <title>The Genome Sequence of Cryptococcus bestiolae CBS10118.</title>
        <authorList>
            <consortium name="The Broad Institute Genome Sequencing Platform"/>
            <person name="Cuomo C."/>
            <person name="Litvintseva A."/>
            <person name="Chen Y."/>
            <person name="Heitman J."/>
            <person name="Sun S."/>
            <person name="Springer D."/>
            <person name="Dromer F."/>
            <person name="Young S.K."/>
            <person name="Zeng Q."/>
            <person name="Gargeya S."/>
            <person name="Fitzgerald M."/>
            <person name="Abouelleil A."/>
            <person name="Alvarado L."/>
            <person name="Berlin A.M."/>
            <person name="Chapman S.B."/>
            <person name="Dewar J."/>
            <person name="Goldberg J."/>
            <person name="Griggs A."/>
            <person name="Gujja S."/>
            <person name="Hansen M."/>
            <person name="Howarth C."/>
            <person name="Imamovic A."/>
            <person name="Larimer J."/>
            <person name="McCowan C."/>
            <person name="Murphy C."/>
            <person name="Pearson M."/>
            <person name="Priest M."/>
            <person name="Roberts A."/>
            <person name="Saif S."/>
            <person name="Shea T."/>
            <person name="Sykes S."/>
            <person name="Wortman J."/>
            <person name="Nusbaum C."/>
            <person name="Birren B."/>
        </authorList>
    </citation>
    <scope>NUCLEOTIDE SEQUENCE [LARGE SCALE GENOMIC DNA]</scope>
    <source>
        <strain evidence="2">CBS 10118</strain>
    </source>
</reference>
<dbReference type="OrthoDB" id="10378791at2759"/>
<dbReference type="RefSeq" id="XP_019045628.1">
    <property type="nucleotide sequence ID" value="XM_019192631.1"/>
</dbReference>
<evidence type="ECO:0000313" key="4">
    <source>
        <dbReference type="Proteomes" id="UP000092730"/>
    </source>
</evidence>
<reference evidence="2" key="3">
    <citation type="submission" date="2014-01" db="EMBL/GenBank/DDBJ databases">
        <title>Evolution of pathogenesis and genome organization in the Tremellales.</title>
        <authorList>
            <person name="Cuomo C."/>
            <person name="Litvintseva A."/>
            <person name="Heitman J."/>
            <person name="Chen Y."/>
            <person name="Sun S."/>
            <person name="Springer D."/>
            <person name="Dromer F."/>
            <person name="Young S."/>
            <person name="Zeng Q."/>
            <person name="Chapman S."/>
            <person name="Gujja S."/>
            <person name="Saif S."/>
            <person name="Birren B."/>
        </authorList>
    </citation>
    <scope>NUCLEOTIDE SEQUENCE</scope>
    <source>
        <strain evidence="2">CBS 10118</strain>
    </source>
</reference>
<feature type="region of interest" description="Disordered" evidence="1">
    <location>
        <begin position="1"/>
        <end position="58"/>
    </location>
</feature>
<evidence type="ECO:0000313" key="2">
    <source>
        <dbReference type="EMBL" id="OCF24558.1"/>
    </source>
</evidence>
<evidence type="ECO:0000313" key="3">
    <source>
        <dbReference type="EMBL" id="WVW84683.1"/>
    </source>
</evidence>
<dbReference type="Proteomes" id="UP000092730">
    <property type="component" value="Chromosome 5"/>
</dbReference>